<feature type="signal peptide" evidence="2">
    <location>
        <begin position="1"/>
        <end position="22"/>
    </location>
</feature>
<comment type="caution">
    <text evidence="4">The sequence shown here is derived from an EMBL/GenBank/DDBJ whole genome shotgun (WGS) entry which is preliminary data.</text>
</comment>
<feature type="domain" description="Serine aminopeptidase S33" evidence="3">
    <location>
        <begin position="79"/>
        <end position="320"/>
    </location>
</feature>
<keyword evidence="1" id="KW-0378">Hydrolase</keyword>
<dbReference type="Gene3D" id="3.40.50.1820">
    <property type="entry name" value="alpha/beta hydrolase"/>
    <property type="match status" value="1"/>
</dbReference>
<dbReference type="Proteomes" id="UP000779507">
    <property type="component" value="Unassembled WGS sequence"/>
</dbReference>
<evidence type="ECO:0000256" key="2">
    <source>
        <dbReference type="SAM" id="SignalP"/>
    </source>
</evidence>
<evidence type="ECO:0000256" key="1">
    <source>
        <dbReference type="ARBA" id="ARBA00022801"/>
    </source>
</evidence>
<dbReference type="InterPro" id="IPR002410">
    <property type="entry name" value="Peptidase_S33"/>
</dbReference>
<dbReference type="PANTHER" id="PTHR43798">
    <property type="entry name" value="MONOACYLGLYCEROL LIPASE"/>
    <property type="match status" value="1"/>
</dbReference>
<dbReference type="RefSeq" id="WP_173810733.1">
    <property type="nucleotide sequence ID" value="NZ_JABSNP010000013.1"/>
</dbReference>
<dbReference type="InterPro" id="IPR029058">
    <property type="entry name" value="AB_hydrolase_fold"/>
</dbReference>
<organism evidence="4 5">
    <name type="scientific">Hymenobacter caeli</name>
    <dbReference type="NCBI Taxonomy" id="2735894"/>
    <lineage>
        <taxon>Bacteria</taxon>
        <taxon>Pseudomonadati</taxon>
        <taxon>Bacteroidota</taxon>
        <taxon>Cytophagia</taxon>
        <taxon>Cytophagales</taxon>
        <taxon>Hymenobacteraceae</taxon>
        <taxon>Hymenobacter</taxon>
    </lineage>
</organism>
<name>A0ABX2FS55_9BACT</name>
<feature type="chain" id="PRO_5045618415" evidence="2">
    <location>
        <begin position="23"/>
        <end position="341"/>
    </location>
</feature>
<dbReference type="SUPFAM" id="SSF53474">
    <property type="entry name" value="alpha/beta-Hydrolases"/>
    <property type="match status" value="1"/>
</dbReference>
<dbReference type="PRINTS" id="PR00793">
    <property type="entry name" value="PROAMNOPTASE"/>
</dbReference>
<keyword evidence="2" id="KW-0732">Signal</keyword>
<reference evidence="4 5" key="1">
    <citation type="submission" date="2020-05" db="EMBL/GenBank/DDBJ databases">
        <title>Genomic Encyclopedia of Type Strains, Phase IV (KMG-V): Genome sequencing to study the core and pangenomes of soil and plant-associated prokaryotes.</title>
        <authorList>
            <person name="Whitman W."/>
        </authorList>
    </citation>
    <scope>NUCLEOTIDE SEQUENCE [LARGE SCALE GENOMIC DNA]</scope>
    <source>
        <strain evidence="4 5">9A</strain>
    </source>
</reference>
<sequence length="341" mass="37809">MKRTAALLLFCIALLGGPYSWAQGAKSPLRQAAVDTAFLLPVNGVKQYLEIKGASKTKPVLLFIHGGPSWPATPMNRKYSQALANDFIFVSWDQRNCGKSQTDTTVALTPGLYVEDAHVVTQFLKQQYHQRKIFVVGHSWGSLIGVNLVQKYPQDYAAYIGVGQLVNPGKSEMLARNHVVQQATLRKDTATLAALAKIPFSEAGGYPNGLAGLSRFRMVSDKYLASSEVAELPNPMTLYPDYQALDWMTPVLRTYKLLSSYMDGGKTNLLKQNTFQLPVYLLVGKYDYTTSAALAQQYFTAIKAPKKQLFLFEHSGHQPSWEEPALFHARLLQIAAANKTN</sequence>
<evidence type="ECO:0000313" key="4">
    <source>
        <dbReference type="EMBL" id="NRT20023.1"/>
    </source>
</evidence>
<proteinExistence type="predicted"/>
<dbReference type="InterPro" id="IPR050266">
    <property type="entry name" value="AB_hydrolase_sf"/>
</dbReference>
<protein>
    <submittedName>
        <fullName evidence="4">Pimeloyl-ACP methyl ester carboxylesterase</fullName>
    </submittedName>
</protein>
<dbReference type="PANTHER" id="PTHR43798:SF33">
    <property type="entry name" value="HYDROLASE, PUTATIVE (AFU_ORTHOLOGUE AFUA_2G14860)-RELATED"/>
    <property type="match status" value="1"/>
</dbReference>
<accession>A0ABX2FS55</accession>
<dbReference type="InterPro" id="IPR022742">
    <property type="entry name" value="Hydrolase_4"/>
</dbReference>
<evidence type="ECO:0000313" key="5">
    <source>
        <dbReference type="Proteomes" id="UP000779507"/>
    </source>
</evidence>
<gene>
    <name evidence="4" type="ORF">HNP98_002861</name>
</gene>
<dbReference type="EMBL" id="JABSNP010000013">
    <property type="protein sequence ID" value="NRT20023.1"/>
    <property type="molecule type" value="Genomic_DNA"/>
</dbReference>
<evidence type="ECO:0000259" key="3">
    <source>
        <dbReference type="Pfam" id="PF12146"/>
    </source>
</evidence>
<keyword evidence="5" id="KW-1185">Reference proteome</keyword>
<dbReference type="Pfam" id="PF12146">
    <property type="entry name" value="Hydrolase_4"/>
    <property type="match status" value="1"/>
</dbReference>